<feature type="compositionally biased region" description="Low complexity" evidence="1">
    <location>
        <begin position="7"/>
        <end position="18"/>
    </location>
</feature>
<evidence type="ECO:0000313" key="5">
    <source>
        <dbReference type="Proteomes" id="UP000050164"/>
    </source>
</evidence>
<organism evidence="2 5">
    <name type="scientific">Mycobacterium tuberculosis</name>
    <dbReference type="NCBI Taxonomy" id="1773"/>
    <lineage>
        <taxon>Bacteria</taxon>
        <taxon>Bacillati</taxon>
        <taxon>Actinomycetota</taxon>
        <taxon>Actinomycetes</taxon>
        <taxon>Mycobacteriales</taxon>
        <taxon>Mycobacteriaceae</taxon>
        <taxon>Mycobacterium</taxon>
        <taxon>Mycobacterium tuberculosis complex</taxon>
    </lineage>
</organism>
<feature type="region of interest" description="Disordered" evidence="1">
    <location>
        <begin position="1"/>
        <end position="47"/>
    </location>
</feature>
<sequence length="115" mass="11375">MRTGMCGSPAGSSGNGPSHAWTPESVSMCRRSVTPTSAGTGTTGTPAIRQPVIASTVDAVGVASTATRCAPATRSATDVAAPTRSLRLSTSPSMRTASAISAAETTAGFREASST</sequence>
<proteinExistence type="predicted"/>
<evidence type="ECO:0000313" key="2">
    <source>
        <dbReference type="EMBL" id="CKR06931.1"/>
    </source>
</evidence>
<name>A0A654ZSY6_MYCTX</name>
<feature type="compositionally biased region" description="Low complexity" evidence="1">
    <location>
        <begin position="34"/>
        <end position="47"/>
    </location>
</feature>
<evidence type="ECO:0000313" key="3">
    <source>
        <dbReference type="EMBL" id="COX17581.1"/>
    </source>
</evidence>
<dbReference type="EMBL" id="CNFT01000094">
    <property type="protein sequence ID" value="CKR06931.1"/>
    <property type="molecule type" value="Genomic_DNA"/>
</dbReference>
<feature type="region of interest" description="Disordered" evidence="1">
    <location>
        <begin position="70"/>
        <end position="115"/>
    </location>
</feature>
<gene>
    <name evidence="3" type="ORF">ERS007741_03939</name>
    <name evidence="2" type="ORF">ERS027659_00652</name>
</gene>
<dbReference type="EMBL" id="CHKL01000684">
    <property type="protein sequence ID" value="COX17581.1"/>
    <property type="molecule type" value="Genomic_DNA"/>
</dbReference>
<feature type="compositionally biased region" description="Polar residues" evidence="1">
    <location>
        <begin position="86"/>
        <end position="95"/>
    </location>
</feature>
<accession>A0A654ZSY6</accession>
<protein>
    <submittedName>
        <fullName evidence="2">Uncharacterized protein</fullName>
    </submittedName>
</protein>
<dbReference type="Proteomes" id="UP000048600">
    <property type="component" value="Unassembled WGS sequence"/>
</dbReference>
<dbReference type="AlphaFoldDB" id="A0A654ZSY6"/>
<dbReference type="Proteomes" id="UP000050164">
    <property type="component" value="Unassembled WGS sequence"/>
</dbReference>
<reference evidence="4 5" key="1">
    <citation type="submission" date="2015-03" db="EMBL/GenBank/DDBJ databases">
        <authorList>
            <consortium name="Pathogen Informatics"/>
        </authorList>
    </citation>
    <scope>NUCLEOTIDE SEQUENCE [LARGE SCALE GENOMIC DNA]</scope>
    <source>
        <strain evidence="2 5">Bir 185</strain>
        <strain evidence="3 4">P00601463</strain>
    </source>
</reference>
<feature type="compositionally biased region" description="Low complexity" evidence="1">
    <location>
        <begin position="96"/>
        <end position="107"/>
    </location>
</feature>
<evidence type="ECO:0000256" key="1">
    <source>
        <dbReference type="SAM" id="MobiDB-lite"/>
    </source>
</evidence>
<evidence type="ECO:0000313" key="4">
    <source>
        <dbReference type="Proteomes" id="UP000048600"/>
    </source>
</evidence>